<comment type="similarity">
    <text evidence="1">Belongs to the phosphopentomutase family.</text>
</comment>
<feature type="domain" description="Metalloenzyme" evidence="4">
    <location>
        <begin position="4"/>
        <end position="400"/>
    </location>
</feature>
<evidence type="ECO:0000256" key="2">
    <source>
        <dbReference type="ARBA" id="ARBA00022723"/>
    </source>
</evidence>
<dbReference type="GO" id="GO:0043094">
    <property type="term" value="P:metabolic compound salvage"/>
    <property type="evidence" value="ECO:0007669"/>
    <property type="project" value="InterPro"/>
</dbReference>
<comment type="caution">
    <text evidence="5">The sequence shown here is derived from an EMBL/GenBank/DDBJ whole genome shotgun (WGS) entry which is preliminary data.</text>
</comment>
<dbReference type="GO" id="GO:0005829">
    <property type="term" value="C:cytosol"/>
    <property type="evidence" value="ECO:0007669"/>
    <property type="project" value="TreeGrafter"/>
</dbReference>
<proteinExistence type="inferred from homology"/>
<dbReference type="Gene3D" id="3.40.720.10">
    <property type="entry name" value="Alkaline Phosphatase, subunit A"/>
    <property type="match status" value="2"/>
</dbReference>
<evidence type="ECO:0000256" key="3">
    <source>
        <dbReference type="ARBA" id="ARBA00023211"/>
    </source>
</evidence>
<keyword evidence="5" id="KW-0413">Isomerase</keyword>
<sequence>MTAAVILVVDGFGVGAMPDAGELRPGDTAADTLGALAAWSVRERGRPLRIPHLTGAGLARLRPDLADLLPEPEHALRRRSTVRRAALGYPGADTFAGHQTMMGADMSHVTLCRVADRADQLTAVLREAGHRVEPLGDNRAPLVVDGAALVHDNLEADPGLNWNVSARLDELSFDQILAIADVVRRVAPVARVIAVGGHSDRPLAESVRPGPDDTLGLDTPASGFYRLGGLQVQHLGAAIDHSRQLPQATAAAGIPVTLVGKAADILHAEGPQVSNRPGVDTATVLADTLAGLRRGGLTVANVQQTDLAGHQQDPGRYADLLEQVDTALPGLCAALEPEDLLIVTGDHGNDPTIGHAFHTREYTPVLAVHGGDSASAVPLRLPDLGSLADLGAGVGRYLGLPAGAIGHGEACGF</sequence>
<dbReference type="Proteomes" id="UP000581206">
    <property type="component" value="Unassembled WGS sequence"/>
</dbReference>
<organism evidence="5 6">
    <name type="scientific">Cellulomonas denverensis</name>
    <dbReference type="NCBI Taxonomy" id="264297"/>
    <lineage>
        <taxon>Bacteria</taxon>
        <taxon>Bacillati</taxon>
        <taxon>Actinomycetota</taxon>
        <taxon>Actinomycetes</taxon>
        <taxon>Micrococcales</taxon>
        <taxon>Cellulomonadaceae</taxon>
        <taxon>Cellulomonas</taxon>
    </lineage>
</organism>
<accession>A0A7X6R0B5</accession>
<dbReference type="NCBIfam" id="NF009049">
    <property type="entry name" value="PRK12383.1"/>
    <property type="match status" value="1"/>
</dbReference>
<dbReference type="SUPFAM" id="SSF53649">
    <property type="entry name" value="Alkaline phosphatase-like"/>
    <property type="match status" value="1"/>
</dbReference>
<dbReference type="InterPro" id="IPR010045">
    <property type="entry name" value="DeoB"/>
</dbReference>
<evidence type="ECO:0000256" key="1">
    <source>
        <dbReference type="ARBA" id="ARBA00010373"/>
    </source>
</evidence>
<keyword evidence="2" id="KW-0479">Metal-binding</keyword>
<keyword evidence="6" id="KW-1185">Reference proteome</keyword>
<dbReference type="EMBL" id="JAAXOX010000010">
    <property type="protein sequence ID" value="NKY23966.1"/>
    <property type="molecule type" value="Genomic_DNA"/>
</dbReference>
<evidence type="ECO:0000313" key="5">
    <source>
        <dbReference type="EMBL" id="NKY23966.1"/>
    </source>
</evidence>
<dbReference type="PANTHER" id="PTHR21110:SF0">
    <property type="entry name" value="PHOSPHOPENTOMUTASE"/>
    <property type="match status" value="1"/>
</dbReference>
<name>A0A7X6R0B5_9CELL</name>
<reference evidence="5 6" key="1">
    <citation type="submission" date="2020-04" db="EMBL/GenBank/DDBJ databases">
        <title>MicrobeNet Type strains.</title>
        <authorList>
            <person name="Nicholson A.C."/>
        </authorList>
    </citation>
    <scope>NUCLEOTIDE SEQUENCE [LARGE SCALE GENOMIC DNA]</scope>
    <source>
        <strain evidence="5 6">ATCC BAA-788</strain>
    </source>
</reference>
<dbReference type="GO" id="GO:0009117">
    <property type="term" value="P:nucleotide metabolic process"/>
    <property type="evidence" value="ECO:0007669"/>
    <property type="project" value="InterPro"/>
</dbReference>
<keyword evidence="3" id="KW-0464">Manganese</keyword>
<dbReference type="RefSeq" id="WP_168631092.1">
    <property type="nucleotide sequence ID" value="NZ_BONL01000005.1"/>
</dbReference>
<dbReference type="Pfam" id="PF01676">
    <property type="entry name" value="Metalloenzyme"/>
    <property type="match status" value="1"/>
</dbReference>
<dbReference type="AlphaFoldDB" id="A0A7X6R0B5"/>
<dbReference type="EC" id="5.4.2.7" evidence="5"/>
<protein>
    <submittedName>
        <fullName evidence="5">Phosphopentomutase</fullName>
        <ecNumber evidence="5">5.4.2.7</ecNumber>
    </submittedName>
</protein>
<evidence type="ECO:0000259" key="4">
    <source>
        <dbReference type="Pfam" id="PF01676"/>
    </source>
</evidence>
<dbReference type="GO" id="GO:0008973">
    <property type="term" value="F:phosphopentomutase activity"/>
    <property type="evidence" value="ECO:0007669"/>
    <property type="project" value="UniProtKB-EC"/>
</dbReference>
<dbReference type="PANTHER" id="PTHR21110">
    <property type="entry name" value="PHOSPHOPENTOMUTASE"/>
    <property type="match status" value="1"/>
</dbReference>
<dbReference type="InterPro" id="IPR017850">
    <property type="entry name" value="Alkaline_phosphatase_core_sf"/>
</dbReference>
<dbReference type="InterPro" id="IPR006124">
    <property type="entry name" value="Metalloenzyme"/>
</dbReference>
<gene>
    <name evidence="5" type="ORF">HGA03_14945</name>
</gene>
<dbReference type="GO" id="GO:0000287">
    <property type="term" value="F:magnesium ion binding"/>
    <property type="evidence" value="ECO:0007669"/>
    <property type="project" value="InterPro"/>
</dbReference>
<evidence type="ECO:0000313" key="6">
    <source>
        <dbReference type="Proteomes" id="UP000581206"/>
    </source>
</evidence>